<reference evidence="3" key="2">
    <citation type="submission" date="2022-01" db="EMBL/GenBank/DDBJ databases">
        <authorList>
            <person name="Yamashiro T."/>
            <person name="Shiraishi A."/>
            <person name="Satake H."/>
            <person name="Nakayama K."/>
        </authorList>
    </citation>
    <scope>NUCLEOTIDE SEQUENCE</scope>
</reference>
<keyword evidence="4" id="KW-1185">Reference proteome</keyword>
<evidence type="ECO:0000256" key="2">
    <source>
        <dbReference type="SAM" id="MobiDB-lite"/>
    </source>
</evidence>
<proteinExistence type="predicted"/>
<organism evidence="3 4">
    <name type="scientific">Tanacetum coccineum</name>
    <dbReference type="NCBI Taxonomy" id="301880"/>
    <lineage>
        <taxon>Eukaryota</taxon>
        <taxon>Viridiplantae</taxon>
        <taxon>Streptophyta</taxon>
        <taxon>Embryophyta</taxon>
        <taxon>Tracheophyta</taxon>
        <taxon>Spermatophyta</taxon>
        <taxon>Magnoliopsida</taxon>
        <taxon>eudicotyledons</taxon>
        <taxon>Gunneridae</taxon>
        <taxon>Pentapetalae</taxon>
        <taxon>asterids</taxon>
        <taxon>campanulids</taxon>
        <taxon>Asterales</taxon>
        <taxon>Asteraceae</taxon>
        <taxon>Asteroideae</taxon>
        <taxon>Anthemideae</taxon>
        <taxon>Anthemidinae</taxon>
        <taxon>Tanacetum</taxon>
    </lineage>
</organism>
<comment type="caution">
    <text evidence="3">The sequence shown here is derived from an EMBL/GenBank/DDBJ whole genome shotgun (WGS) entry which is preliminary data.</text>
</comment>
<name>A0ABQ4XXN8_9ASTR</name>
<protein>
    <submittedName>
        <fullName evidence="3">Uncharacterized protein</fullName>
    </submittedName>
</protein>
<feature type="compositionally biased region" description="Basic and acidic residues" evidence="2">
    <location>
        <begin position="1"/>
        <end position="11"/>
    </location>
</feature>
<evidence type="ECO:0000313" key="4">
    <source>
        <dbReference type="Proteomes" id="UP001151760"/>
    </source>
</evidence>
<keyword evidence="1" id="KW-0175">Coiled coil</keyword>
<reference evidence="3" key="1">
    <citation type="journal article" date="2022" name="Int. J. Mol. Sci.">
        <title>Draft Genome of Tanacetum Coccineum: Genomic Comparison of Closely Related Tanacetum-Family Plants.</title>
        <authorList>
            <person name="Yamashiro T."/>
            <person name="Shiraishi A."/>
            <person name="Nakayama K."/>
            <person name="Satake H."/>
        </authorList>
    </citation>
    <scope>NUCLEOTIDE SEQUENCE</scope>
</reference>
<feature type="coiled-coil region" evidence="1">
    <location>
        <begin position="89"/>
        <end position="116"/>
    </location>
</feature>
<sequence length="339" mass="37811">MVEGTKNHSLDHIFAGSNPSILENKTKSAGDGLKTVHTDSGVSKKSKADEISKKIKLEDLSDLLKDTRSAFFTPDSPTDEPIIVSDESKEEEVEKVHLLQSQKDELEQAKVKAEAEPELSKLLASYNFASCLPTKLKELPSKITELSGENKELKQHIKDMEIKLPGDLKEIPSKLDTFTSTISISSVQEKLKTLDSLPGLLKKVTNALNRFATLVEKASEATTTSVPSADKATASLAEGEKDADTNLKNELVDLLGVDIVTQYYNKKLPYERYCENMKKRRQSSKIINYDVLTKKGPISLKVYREDRTAKVIENFKANDLQLAEWRELVQACPDRKEKG</sequence>
<dbReference type="EMBL" id="BQNB010009902">
    <property type="protein sequence ID" value="GJS69986.1"/>
    <property type="molecule type" value="Genomic_DNA"/>
</dbReference>
<evidence type="ECO:0000256" key="1">
    <source>
        <dbReference type="SAM" id="Coils"/>
    </source>
</evidence>
<dbReference type="Proteomes" id="UP001151760">
    <property type="component" value="Unassembled WGS sequence"/>
</dbReference>
<accession>A0ABQ4XXN8</accession>
<gene>
    <name evidence="3" type="ORF">Tco_0702827</name>
</gene>
<evidence type="ECO:0000313" key="3">
    <source>
        <dbReference type="EMBL" id="GJS69986.1"/>
    </source>
</evidence>
<feature type="region of interest" description="Disordered" evidence="2">
    <location>
        <begin position="1"/>
        <end position="48"/>
    </location>
</feature>